<evidence type="ECO:0000256" key="5">
    <source>
        <dbReference type="ARBA" id="ARBA00022692"/>
    </source>
</evidence>
<feature type="transmembrane region" description="Helical" evidence="8">
    <location>
        <begin position="178"/>
        <end position="201"/>
    </location>
</feature>
<evidence type="ECO:0000256" key="7">
    <source>
        <dbReference type="ARBA" id="ARBA00023136"/>
    </source>
</evidence>
<feature type="transmembrane region" description="Helical" evidence="8">
    <location>
        <begin position="290"/>
        <end position="310"/>
    </location>
</feature>
<feature type="transmembrane region" description="Helical" evidence="8">
    <location>
        <begin position="255"/>
        <end position="278"/>
    </location>
</feature>
<evidence type="ECO:0000313" key="10">
    <source>
        <dbReference type="EMBL" id="ABD88585.1"/>
    </source>
</evidence>
<dbReference type="AlphaFoldDB" id="Q212V1"/>
<dbReference type="RefSeq" id="WP_011473480.1">
    <property type="nucleotide sequence ID" value="NC_007925.1"/>
</dbReference>
<dbReference type="EMBL" id="CP000301">
    <property type="protein sequence ID" value="ABD88585.1"/>
    <property type="molecule type" value="Genomic_DNA"/>
</dbReference>
<proteinExistence type="inferred from homology"/>
<dbReference type="Gene3D" id="3.40.1710.10">
    <property type="entry name" value="abc type-2 transporter like domain"/>
    <property type="match status" value="1"/>
</dbReference>
<feature type="transmembrane region" description="Helical" evidence="8">
    <location>
        <begin position="227"/>
        <end position="249"/>
    </location>
</feature>
<keyword evidence="4 8" id="KW-1003">Cell membrane</keyword>
<evidence type="ECO:0000256" key="2">
    <source>
        <dbReference type="ARBA" id="ARBA00007783"/>
    </source>
</evidence>
<dbReference type="STRING" id="316056.RPC_3040"/>
<keyword evidence="5 8" id="KW-0812">Transmembrane</keyword>
<feature type="domain" description="ABC transmembrane type-2" evidence="9">
    <location>
        <begin position="132"/>
        <end position="370"/>
    </location>
</feature>
<dbReference type="eggNOG" id="COG0842">
    <property type="taxonomic scope" value="Bacteria"/>
</dbReference>
<sequence>MLDALIRVYALARKEFLAILKDPRSRFGLLVVPLIQCLLYGYAASFDLDHIPYAVLDQDRSNASRALLAHLEGSRSFNRVGDLRRVADIERYIDDQRALIVIHIAPDFSRRIDSGGSATIQVIADGRNSNTAAIALGYVSAIVDAFNIDWAKRRSLVDAPIQISPRAWYNPNLETRWYMIPSLIGTLTLLQTLMLTAMSVAREREEGTLDQLLVTPIRPTEIMAGKALPSILVGAVQASVIFALARFWFEIPFSGSLVMLYAGLALFLLAAVGIGLVVSSATATLQQAMLSSFVLAMPFALLSGLTTPVANMPPVLQYINAINPLRYAIEITRRVYLEGVGIDHLIPDLWPLALIASAALVGAISMFRKSL</sequence>
<reference evidence="10" key="1">
    <citation type="submission" date="2006-03" db="EMBL/GenBank/DDBJ databases">
        <title>Complete sequence of Rhodopseudomonas palustris BisB18.</title>
        <authorList>
            <consortium name="US DOE Joint Genome Institute"/>
            <person name="Copeland A."/>
            <person name="Lucas S."/>
            <person name="Lapidus A."/>
            <person name="Barry K."/>
            <person name="Detter J.C."/>
            <person name="Glavina del Rio T."/>
            <person name="Hammon N."/>
            <person name="Israni S."/>
            <person name="Dalin E."/>
            <person name="Tice H."/>
            <person name="Pitluck S."/>
            <person name="Chain P."/>
            <person name="Malfatti S."/>
            <person name="Shin M."/>
            <person name="Vergez L."/>
            <person name="Schmutz J."/>
            <person name="Larimer F."/>
            <person name="Land M."/>
            <person name="Hauser L."/>
            <person name="Pelletier D.A."/>
            <person name="Kyrpides N."/>
            <person name="Anderson I."/>
            <person name="Oda Y."/>
            <person name="Harwood C.S."/>
            <person name="Richardson P."/>
        </authorList>
    </citation>
    <scope>NUCLEOTIDE SEQUENCE [LARGE SCALE GENOMIC DNA]</scope>
    <source>
        <strain evidence="10">BisB18</strain>
    </source>
</reference>
<gene>
    <name evidence="10" type="ordered locus">RPC_3040</name>
</gene>
<evidence type="ECO:0000256" key="8">
    <source>
        <dbReference type="RuleBase" id="RU361157"/>
    </source>
</evidence>
<dbReference type="InterPro" id="IPR013525">
    <property type="entry name" value="ABC2_TM"/>
</dbReference>
<dbReference type="Pfam" id="PF12698">
    <property type="entry name" value="ABC2_membrane_3"/>
    <property type="match status" value="1"/>
</dbReference>
<dbReference type="GO" id="GO:0140359">
    <property type="term" value="F:ABC-type transporter activity"/>
    <property type="evidence" value="ECO:0007669"/>
    <property type="project" value="InterPro"/>
</dbReference>
<dbReference type="InterPro" id="IPR047817">
    <property type="entry name" value="ABC2_TM_bact-type"/>
</dbReference>
<keyword evidence="7 8" id="KW-0472">Membrane</keyword>
<dbReference type="PANTHER" id="PTHR30294:SF29">
    <property type="entry name" value="MULTIDRUG ABC TRANSPORTER PERMEASE YBHS-RELATED"/>
    <property type="match status" value="1"/>
</dbReference>
<dbReference type="PANTHER" id="PTHR30294">
    <property type="entry name" value="MEMBRANE COMPONENT OF ABC TRANSPORTER YHHJ-RELATED"/>
    <property type="match status" value="1"/>
</dbReference>
<evidence type="ECO:0000256" key="4">
    <source>
        <dbReference type="ARBA" id="ARBA00022475"/>
    </source>
</evidence>
<name>Q212V1_RHOPB</name>
<dbReference type="InterPro" id="IPR051449">
    <property type="entry name" value="ABC-2_transporter_component"/>
</dbReference>
<evidence type="ECO:0000256" key="1">
    <source>
        <dbReference type="ARBA" id="ARBA00004651"/>
    </source>
</evidence>
<dbReference type="OrthoDB" id="9784671at2"/>
<feature type="transmembrane region" description="Helical" evidence="8">
    <location>
        <begin position="27"/>
        <end position="46"/>
    </location>
</feature>
<accession>Q212V1</accession>
<dbReference type="PRINTS" id="PR00164">
    <property type="entry name" value="ABC2TRNSPORT"/>
</dbReference>
<comment type="similarity">
    <text evidence="2 8">Belongs to the ABC-2 integral membrane protein family.</text>
</comment>
<protein>
    <recommendedName>
        <fullName evidence="8">Transport permease protein</fullName>
    </recommendedName>
</protein>
<organism evidence="10">
    <name type="scientific">Rhodopseudomonas palustris (strain BisB18)</name>
    <dbReference type="NCBI Taxonomy" id="316056"/>
    <lineage>
        <taxon>Bacteria</taxon>
        <taxon>Pseudomonadati</taxon>
        <taxon>Pseudomonadota</taxon>
        <taxon>Alphaproteobacteria</taxon>
        <taxon>Hyphomicrobiales</taxon>
        <taxon>Nitrobacteraceae</taxon>
        <taxon>Rhodopseudomonas</taxon>
    </lineage>
</organism>
<dbReference type="InterPro" id="IPR000412">
    <property type="entry name" value="ABC_2_transport"/>
</dbReference>
<keyword evidence="6 8" id="KW-1133">Transmembrane helix</keyword>
<evidence type="ECO:0000256" key="6">
    <source>
        <dbReference type="ARBA" id="ARBA00022989"/>
    </source>
</evidence>
<evidence type="ECO:0000259" key="9">
    <source>
        <dbReference type="PROSITE" id="PS51012"/>
    </source>
</evidence>
<dbReference type="KEGG" id="rpc:RPC_3040"/>
<feature type="transmembrane region" description="Helical" evidence="8">
    <location>
        <begin position="349"/>
        <end position="367"/>
    </location>
</feature>
<comment type="subcellular location">
    <subcellularLocation>
        <location evidence="8">Cell inner membrane</location>
        <topology evidence="8">Multi-pass membrane protein</topology>
    </subcellularLocation>
    <subcellularLocation>
        <location evidence="1">Cell membrane</location>
        <topology evidence="1">Multi-pass membrane protein</topology>
    </subcellularLocation>
</comment>
<evidence type="ECO:0000256" key="3">
    <source>
        <dbReference type="ARBA" id="ARBA00022448"/>
    </source>
</evidence>
<dbReference type="GO" id="GO:0043190">
    <property type="term" value="C:ATP-binding cassette (ABC) transporter complex"/>
    <property type="evidence" value="ECO:0007669"/>
    <property type="project" value="InterPro"/>
</dbReference>
<dbReference type="PROSITE" id="PS51012">
    <property type="entry name" value="ABC_TM2"/>
    <property type="match status" value="1"/>
</dbReference>
<dbReference type="HOGENOM" id="CLU_039483_8_3_5"/>
<keyword evidence="3 8" id="KW-0813">Transport</keyword>